<name>A0A1F7XKI4_9BACT</name>
<feature type="domain" description="O-antigen ligase-related" evidence="6">
    <location>
        <begin position="198"/>
        <end position="354"/>
    </location>
</feature>
<dbReference type="GO" id="GO:0016020">
    <property type="term" value="C:membrane"/>
    <property type="evidence" value="ECO:0007669"/>
    <property type="project" value="UniProtKB-SubCell"/>
</dbReference>
<evidence type="ECO:0000256" key="3">
    <source>
        <dbReference type="ARBA" id="ARBA00022989"/>
    </source>
</evidence>
<dbReference type="Pfam" id="PF04932">
    <property type="entry name" value="Wzy_C"/>
    <property type="match status" value="1"/>
</dbReference>
<keyword evidence="2 5" id="KW-0812">Transmembrane</keyword>
<evidence type="ECO:0000259" key="6">
    <source>
        <dbReference type="Pfam" id="PF04932"/>
    </source>
</evidence>
<protein>
    <recommendedName>
        <fullName evidence="6">O-antigen ligase-related domain-containing protein</fullName>
    </recommendedName>
</protein>
<dbReference type="Proteomes" id="UP000177382">
    <property type="component" value="Unassembled WGS sequence"/>
</dbReference>
<feature type="transmembrane region" description="Helical" evidence="5">
    <location>
        <begin position="108"/>
        <end position="127"/>
    </location>
</feature>
<dbReference type="InterPro" id="IPR051533">
    <property type="entry name" value="WaaL-like"/>
</dbReference>
<feature type="transmembrane region" description="Helical" evidence="5">
    <location>
        <begin position="193"/>
        <end position="220"/>
    </location>
</feature>
<proteinExistence type="predicted"/>
<reference evidence="7 8" key="1">
    <citation type="journal article" date="2016" name="Nat. Commun.">
        <title>Thousands of microbial genomes shed light on interconnected biogeochemical processes in an aquifer system.</title>
        <authorList>
            <person name="Anantharaman K."/>
            <person name="Brown C.T."/>
            <person name="Hug L.A."/>
            <person name="Sharon I."/>
            <person name="Castelle C.J."/>
            <person name="Probst A.J."/>
            <person name="Thomas B.C."/>
            <person name="Singh A."/>
            <person name="Wilkins M.J."/>
            <person name="Karaoz U."/>
            <person name="Brodie E.L."/>
            <person name="Williams K.H."/>
            <person name="Hubbard S.S."/>
            <person name="Banfield J.F."/>
        </authorList>
    </citation>
    <scope>NUCLEOTIDE SEQUENCE [LARGE SCALE GENOMIC DNA]</scope>
</reference>
<feature type="transmembrane region" description="Helical" evidence="5">
    <location>
        <begin position="406"/>
        <end position="424"/>
    </location>
</feature>
<keyword evidence="3 5" id="KW-1133">Transmembrane helix</keyword>
<feature type="transmembrane region" description="Helical" evidence="5">
    <location>
        <begin position="85"/>
        <end position="101"/>
    </location>
</feature>
<organism evidence="7 8">
    <name type="scientific">Candidatus Woesebacteria bacterium RBG_16_42_24</name>
    <dbReference type="NCBI Taxonomy" id="1802485"/>
    <lineage>
        <taxon>Bacteria</taxon>
        <taxon>Candidatus Woeseibacteriota</taxon>
    </lineage>
</organism>
<dbReference type="STRING" id="1802485.A2V97_00760"/>
<dbReference type="PANTHER" id="PTHR37422:SF13">
    <property type="entry name" value="LIPOPOLYSACCHARIDE BIOSYNTHESIS PROTEIN PA4999-RELATED"/>
    <property type="match status" value="1"/>
</dbReference>
<comment type="caution">
    <text evidence="7">The sequence shown here is derived from an EMBL/GenBank/DDBJ whole genome shotgun (WGS) entry which is preliminary data.</text>
</comment>
<feature type="transmembrane region" description="Helical" evidence="5">
    <location>
        <begin position="26"/>
        <end position="44"/>
    </location>
</feature>
<sequence>MTIILYPKFPFLRIPGLQVSIRLEDFLMAAVVGICGIYLLPRLLRVFSLNIEKTILIYLVVGLLSLLSAIFITKTAGIEVGFLHWLRRIEYFAGFFLGVLASRKRENLGFYIKILLLTLFIVFLYAAGQRYFYWPVIVTQNVEYAKGIALRWIPGSHINSTFAGHYDLATFLVLVLPIFISLFYVIKKIKTRIILGIAISCGLWLLLVSVSRISIASYLLASSVALLWLRKYKAILVVIGVSLIFFSFSSDLRTRYVRIFDEARKRLGEVTFYIHAQEDLPERRTNVVTPMPTPMPVLEDRSSSIRLNVEWPRAIRAFSKNPLLGTGYSSITLATDNDYLRALGETGILGLVAFSLIFIRISEILLTKYSLIKKEFSDIDKSFVAGMMGGSLGILVNALFVDVFEASKFAIIFWILIGILVGFIRKKNYAE</sequence>
<evidence type="ECO:0000256" key="5">
    <source>
        <dbReference type="SAM" id="Phobius"/>
    </source>
</evidence>
<dbReference type="InterPro" id="IPR007016">
    <property type="entry name" value="O-antigen_ligase-rel_domated"/>
</dbReference>
<feature type="transmembrane region" description="Helical" evidence="5">
    <location>
        <begin position="383"/>
        <end position="400"/>
    </location>
</feature>
<evidence type="ECO:0000256" key="4">
    <source>
        <dbReference type="ARBA" id="ARBA00023136"/>
    </source>
</evidence>
<gene>
    <name evidence="7" type="ORF">A2V97_00760</name>
</gene>
<keyword evidence="4 5" id="KW-0472">Membrane</keyword>
<evidence type="ECO:0000313" key="8">
    <source>
        <dbReference type="Proteomes" id="UP000177382"/>
    </source>
</evidence>
<dbReference type="PANTHER" id="PTHR37422">
    <property type="entry name" value="TEICHURONIC ACID BIOSYNTHESIS PROTEIN TUAE"/>
    <property type="match status" value="1"/>
</dbReference>
<dbReference type="EMBL" id="MGFX01000002">
    <property type="protein sequence ID" value="OGM15561.1"/>
    <property type="molecule type" value="Genomic_DNA"/>
</dbReference>
<dbReference type="AlphaFoldDB" id="A0A1F7XKI4"/>
<evidence type="ECO:0000256" key="2">
    <source>
        <dbReference type="ARBA" id="ARBA00022692"/>
    </source>
</evidence>
<comment type="subcellular location">
    <subcellularLocation>
        <location evidence="1">Membrane</location>
        <topology evidence="1">Multi-pass membrane protein</topology>
    </subcellularLocation>
</comment>
<feature type="transmembrane region" description="Helical" evidence="5">
    <location>
        <begin position="56"/>
        <end position="73"/>
    </location>
</feature>
<feature type="transmembrane region" description="Helical" evidence="5">
    <location>
        <begin position="168"/>
        <end position="186"/>
    </location>
</feature>
<evidence type="ECO:0000256" key="1">
    <source>
        <dbReference type="ARBA" id="ARBA00004141"/>
    </source>
</evidence>
<evidence type="ECO:0000313" key="7">
    <source>
        <dbReference type="EMBL" id="OGM15561.1"/>
    </source>
</evidence>
<feature type="transmembrane region" description="Helical" evidence="5">
    <location>
        <begin position="232"/>
        <end position="249"/>
    </location>
</feature>
<accession>A0A1F7XKI4</accession>